<comment type="catalytic activity">
    <reaction evidence="25">
        <text>(9Z,12Z)-octadecadienamide + H2O = (9Z,12Z)-octadecadienoate + NH4(+)</text>
        <dbReference type="Rhea" id="RHEA:63020"/>
        <dbReference type="ChEBI" id="CHEBI:15377"/>
        <dbReference type="ChEBI" id="CHEBI:28938"/>
        <dbReference type="ChEBI" id="CHEBI:30245"/>
        <dbReference type="ChEBI" id="CHEBI:82984"/>
    </reaction>
    <physiologicalReaction direction="left-to-right" evidence="25">
        <dbReference type="Rhea" id="RHEA:63021"/>
    </physiologicalReaction>
</comment>
<dbReference type="OMA" id="YKELHPT"/>
<keyword evidence="41" id="KW-0812">Transmembrane</keyword>
<feature type="binding site" evidence="39">
    <location>
        <position position="203"/>
    </location>
    <ligand>
        <name>substrate</name>
    </ligand>
</feature>
<comment type="catalytic activity">
    <reaction evidence="10">
        <text>N-(9Z-octadecenoyl) ethanolamine + H2O = ethanolamine + (9Z)-octadecenoate</text>
        <dbReference type="Rhea" id="RHEA:45060"/>
        <dbReference type="ChEBI" id="CHEBI:15377"/>
        <dbReference type="ChEBI" id="CHEBI:30823"/>
        <dbReference type="ChEBI" id="CHEBI:57603"/>
        <dbReference type="ChEBI" id="CHEBI:71466"/>
    </reaction>
    <physiologicalReaction direction="left-to-right" evidence="10">
        <dbReference type="Rhea" id="RHEA:45061"/>
    </physiologicalReaction>
</comment>
<dbReference type="Gene3D" id="3.90.1300.10">
    <property type="entry name" value="Amidase signature (AS) domain"/>
    <property type="match status" value="1"/>
</dbReference>
<dbReference type="Proteomes" id="UP000265100">
    <property type="component" value="Chromosome 23"/>
</dbReference>
<evidence type="ECO:0000313" key="44">
    <source>
        <dbReference type="Proteomes" id="UP000265100"/>
    </source>
</evidence>
<name>A0A3P8R1T4_ASTCA</name>
<evidence type="ECO:0000256" key="5">
    <source>
        <dbReference type="ARBA" id="ARBA00022801"/>
    </source>
</evidence>
<gene>
    <name evidence="43" type="primary">FAAH</name>
</gene>
<comment type="catalytic activity">
    <reaction evidence="15">
        <text>tetradecamide + H2O = tetradecanoate + NH4(+)</text>
        <dbReference type="Rhea" id="RHEA:62992"/>
        <dbReference type="ChEBI" id="CHEBI:15377"/>
        <dbReference type="ChEBI" id="CHEBI:28938"/>
        <dbReference type="ChEBI" id="CHEBI:30807"/>
        <dbReference type="ChEBI" id="CHEBI:137125"/>
    </reaction>
    <physiologicalReaction direction="left-to-right" evidence="15">
        <dbReference type="Rhea" id="RHEA:62993"/>
    </physiologicalReaction>
</comment>
<evidence type="ECO:0000256" key="3">
    <source>
        <dbReference type="ARBA" id="ARBA00012112"/>
    </source>
</evidence>
<evidence type="ECO:0000256" key="19">
    <source>
        <dbReference type="ARBA" id="ARBA00051346"/>
    </source>
</evidence>
<evidence type="ECO:0000256" key="13">
    <source>
        <dbReference type="ARBA" id="ARBA00050403"/>
    </source>
</evidence>
<evidence type="ECO:0000256" key="10">
    <source>
        <dbReference type="ARBA" id="ARBA00048052"/>
    </source>
</evidence>
<keyword evidence="6" id="KW-0442">Lipid degradation</keyword>
<dbReference type="FunFam" id="3.90.1300.10:FF:000001">
    <property type="entry name" value="Fatty-acid amide hydrolase 1"/>
    <property type="match status" value="1"/>
</dbReference>
<evidence type="ECO:0000256" key="39">
    <source>
        <dbReference type="PIRSR" id="PIRSR001221-2"/>
    </source>
</evidence>
<comment type="catalytic activity">
    <reaction evidence="11">
        <text>N-(5Z,8Z,11Z,14Z-eicosatetraenoyl)-ethanolamine + H2O = ethanolamine + (5Z,8Z,11Z,14Z)-eicosatetraenoate</text>
        <dbReference type="Rhea" id="RHEA:26136"/>
        <dbReference type="ChEBI" id="CHEBI:2700"/>
        <dbReference type="ChEBI" id="CHEBI:15377"/>
        <dbReference type="ChEBI" id="CHEBI:32395"/>
        <dbReference type="ChEBI" id="CHEBI:57603"/>
        <dbReference type="EC" id="3.5.1.99"/>
    </reaction>
    <physiologicalReaction direction="left-to-right" evidence="11">
        <dbReference type="Rhea" id="RHEA:26137"/>
    </physiologicalReaction>
</comment>
<reference evidence="43" key="3">
    <citation type="submission" date="2025-09" db="UniProtKB">
        <authorList>
            <consortium name="Ensembl"/>
        </authorList>
    </citation>
    <scope>IDENTIFICATION</scope>
</reference>
<comment type="catalytic activity">
    <reaction evidence="29">
        <text>N-tricosanoyl-taurine + H2O = tricosanoate + taurine</text>
        <dbReference type="Rhea" id="RHEA:63164"/>
        <dbReference type="ChEBI" id="CHEBI:15377"/>
        <dbReference type="ChEBI" id="CHEBI:79007"/>
        <dbReference type="ChEBI" id="CHEBI:146197"/>
        <dbReference type="ChEBI" id="CHEBI:507393"/>
    </reaction>
    <physiologicalReaction direction="left-to-right" evidence="29">
        <dbReference type="Rhea" id="RHEA:63165"/>
    </physiologicalReaction>
</comment>
<evidence type="ECO:0000256" key="14">
    <source>
        <dbReference type="ARBA" id="ARBA00050481"/>
    </source>
</evidence>
<comment type="similarity">
    <text evidence="2">Belongs to the amidase family.</text>
</comment>
<feature type="active site" description="Charge relay system" evidence="38">
    <location>
        <position position="229"/>
    </location>
</feature>
<comment type="catalytic activity">
    <reaction evidence="19">
        <text>N-(9Z-hexadecenoyl) ethanolamine + H2O = (9Z)-hexadecenoate + ethanolamine</text>
        <dbReference type="Rhea" id="RHEA:35563"/>
        <dbReference type="ChEBI" id="CHEBI:15377"/>
        <dbReference type="ChEBI" id="CHEBI:32372"/>
        <dbReference type="ChEBI" id="CHEBI:57603"/>
        <dbReference type="ChEBI" id="CHEBI:71465"/>
    </reaction>
    <physiologicalReaction direction="left-to-right" evidence="19">
        <dbReference type="Rhea" id="RHEA:35564"/>
    </physiologicalReaction>
</comment>
<evidence type="ECO:0000256" key="30">
    <source>
        <dbReference type="ARBA" id="ARBA00052709"/>
    </source>
</evidence>
<evidence type="ECO:0000256" key="12">
    <source>
        <dbReference type="ARBA" id="ARBA00050294"/>
    </source>
</evidence>
<comment type="catalytic activity">
    <reaction evidence="24">
        <text>(9Z,12Z,15Z)-octadecatrienamide + H2O = (9Z,12Z,15Z)-octadecatrienoate + NH4(+)</text>
        <dbReference type="Rhea" id="RHEA:62976"/>
        <dbReference type="ChEBI" id="CHEBI:15377"/>
        <dbReference type="ChEBI" id="CHEBI:28938"/>
        <dbReference type="ChEBI" id="CHEBI:32387"/>
        <dbReference type="ChEBI" id="CHEBI:142684"/>
    </reaction>
    <physiologicalReaction direction="left-to-right" evidence="24">
        <dbReference type="Rhea" id="RHEA:62977"/>
    </physiologicalReaction>
</comment>
<comment type="catalytic activity">
    <reaction evidence="9">
        <text>2-(5Z,8Z,11Z,14Z-eicosatetraenoyl)-glycerol + H2O = glycerol + (5Z,8Z,11Z,14Z)-eicosatetraenoate + H(+)</text>
        <dbReference type="Rhea" id="RHEA:26132"/>
        <dbReference type="ChEBI" id="CHEBI:15377"/>
        <dbReference type="ChEBI" id="CHEBI:15378"/>
        <dbReference type="ChEBI" id="CHEBI:17754"/>
        <dbReference type="ChEBI" id="CHEBI:32395"/>
        <dbReference type="ChEBI" id="CHEBI:52392"/>
    </reaction>
    <physiologicalReaction direction="left-to-right" evidence="9">
        <dbReference type="Rhea" id="RHEA:26133"/>
    </physiologicalReaction>
</comment>
<evidence type="ECO:0000256" key="29">
    <source>
        <dbReference type="ARBA" id="ARBA00052634"/>
    </source>
</evidence>
<keyword evidence="40" id="KW-0175">Coiled coil</keyword>
<dbReference type="Bgee" id="ENSACLG00000024320">
    <property type="expression patterns" value="Expressed in testis and 2 other cell types or tissues"/>
</dbReference>
<evidence type="ECO:0000256" key="36">
    <source>
        <dbReference type="ARBA" id="ARBA00077157"/>
    </source>
</evidence>
<evidence type="ECO:0000256" key="16">
    <source>
        <dbReference type="ARBA" id="ARBA00050992"/>
    </source>
</evidence>
<evidence type="ECO:0000256" key="31">
    <source>
        <dbReference type="ARBA" id="ARBA00052818"/>
    </source>
</evidence>
<evidence type="ECO:0000256" key="21">
    <source>
        <dbReference type="ARBA" id="ARBA00051492"/>
    </source>
</evidence>
<dbReference type="GeneTree" id="ENSGT00940000163316"/>
<dbReference type="GO" id="GO:0009062">
    <property type="term" value="P:fatty acid catabolic process"/>
    <property type="evidence" value="ECO:0007669"/>
    <property type="project" value="TreeGrafter"/>
</dbReference>
<feature type="active site" description="Acyl-ester intermediate" evidence="38">
    <location>
        <position position="253"/>
    </location>
</feature>
<evidence type="ECO:0000256" key="41">
    <source>
        <dbReference type="SAM" id="Phobius"/>
    </source>
</evidence>
<dbReference type="InterPro" id="IPR023631">
    <property type="entry name" value="Amidase_dom"/>
</dbReference>
<evidence type="ECO:0000256" key="11">
    <source>
        <dbReference type="ARBA" id="ARBA00048606"/>
    </source>
</evidence>
<comment type="catalytic activity">
    <reaction evidence="28">
        <text>N-(15Z-tetracosenoyl)-taurine + H2O = (15Z)-tetracosenoate + taurine</text>
        <dbReference type="Rhea" id="RHEA:63160"/>
        <dbReference type="ChEBI" id="CHEBI:15377"/>
        <dbReference type="ChEBI" id="CHEBI:32392"/>
        <dbReference type="ChEBI" id="CHEBI:146198"/>
        <dbReference type="ChEBI" id="CHEBI:507393"/>
    </reaction>
    <physiologicalReaction direction="left-to-right" evidence="28">
        <dbReference type="Rhea" id="RHEA:63161"/>
    </physiologicalReaction>
</comment>
<comment type="catalytic activity">
    <reaction evidence="14">
        <text>1-O-methyl-(5Z,8Z,11Z,14Z)-eicosatetraenoate + H2O = methanol + (5Z,8Z,11Z,14Z)-eicosatetraenoate + H(+)</text>
        <dbReference type="Rhea" id="RHEA:63052"/>
        <dbReference type="ChEBI" id="CHEBI:15377"/>
        <dbReference type="ChEBI" id="CHEBI:15378"/>
        <dbReference type="ChEBI" id="CHEBI:17790"/>
        <dbReference type="ChEBI" id="CHEBI:32395"/>
        <dbReference type="ChEBI" id="CHEBI:78033"/>
    </reaction>
    <physiologicalReaction direction="left-to-right" evidence="14">
        <dbReference type="Rhea" id="RHEA:63053"/>
    </physiologicalReaction>
</comment>
<comment type="catalytic activity">
    <reaction evidence="16">
        <text>N-(15Z-tetracosenoyl)-ethanolamine + H2O = (15Z)-tetracosenoate + ethanolamine</text>
        <dbReference type="Rhea" id="RHEA:63144"/>
        <dbReference type="ChEBI" id="CHEBI:15377"/>
        <dbReference type="ChEBI" id="CHEBI:32392"/>
        <dbReference type="ChEBI" id="CHEBI:57603"/>
        <dbReference type="ChEBI" id="CHEBI:146187"/>
    </reaction>
    <physiologicalReaction direction="left-to-right" evidence="16">
        <dbReference type="Rhea" id="RHEA:63145"/>
    </physiologicalReaction>
</comment>
<reference evidence="43" key="2">
    <citation type="submission" date="2025-08" db="UniProtKB">
        <authorList>
            <consortium name="Ensembl"/>
        </authorList>
    </citation>
    <scope>IDENTIFICATION</scope>
</reference>
<evidence type="ECO:0000259" key="42">
    <source>
        <dbReference type="Pfam" id="PF01425"/>
    </source>
</evidence>
<protein>
    <recommendedName>
        <fullName evidence="34">Fatty-acid amide hydrolase 1</fullName>
        <ecNumber evidence="3">3.5.1.99</ecNumber>
    </recommendedName>
    <alternativeName>
        <fullName evidence="37">Anandamide amidohydrolase 1</fullName>
    </alternativeName>
    <alternativeName>
        <fullName evidence="35">Fatty acid ester hydrolase</fullName>
    </alternativeName>
    <alternativeName>
        <fullName evidence="36">Oleamide hydrolase 1</fullName>
    </alternativeName>
</protein>
<comment type="catalytic activity">
    <reaction evidence="20">
        <text>N-octadecanoyl ethanolamine + H2O = octadecanoate + ethanolamine</text>
        <dbReference type="Rhea" id="RHEA:63124"/>
        <dbReference type="ChEBI" id="CHEBI:15377"/>
        <dbReference type="ChEBI" id="CHEBI:25629"/>
        <dbReference type="ChEBI" id="CHEBI:57603"/>
        <dbReference type="ChEBI" id="CHEBI:85299"/>
    </reaction>
    <physiologicalReaction direction="left-to-right" evidence="20">
        <dbReference type="Rhea" id="RHEA:63125"/>
    </physiologicalReaction>
</comment>
<comment type="catalytic activity">
    <reaction evidence="13">
        <text>(11Z,14Z)-eicosadienamide + H2O = (11Z,14Z)-eicosadienoate + NH4(+)</text>
        <dbReference type="Rhea" id="RHEA:63004"/>
        <dbReference type="ChEBI" id="CHEBI:15377"/>
        <dbReference type="ChEBI" id="CHEBI:28938"/>
        <dbReference type="ChEBI" id="CHEBI:77220"/>
        <dbReference type="ChEBI" id="CHEBI:146165"/>
    </reaction>
    <physiologicalReaction direction="left-to-right" evidence="13">
        <dbReference type="Rhea" id="RHEA:63005"/>
    </physiologicalReaction>
</comment>
<evidence type="ECO:0000256" key="1">
    <source>
        <dbReference type="ARBA" id="ARBA00000208"/>
    </source>
</evidence>
<feature type="active site" description="Charge relay system" evidence="38">
    <location>
        <position position="154"/>
    </location>
</feature>
<evidence type="ECO:0000256" key="6">
    <source>
        <dbReference type="ARBA" id="ARBA00022963"/>
    </source>
</evidence>
<keyword evidence="5" id="KW-0378">Hydrolase</keyword>
<evidence type="ECO:0000256" key="26">
    <source>
        <dbReference type="ARBA" id="ARBA00052458"/>
    </source>
</evidence>
<evidence type="ECO:0000256" key="23">
    <source>
        <dbReference type="ARBA" id="ARBA00052289"/>
    </source>
</evidence>
<feature type="transmembrane region" description="Helical" evidence="41">
    <location>
        <begin position="21"/>
        <end position="38"/>
    </location>
</feature>
<keyword evidence="4" id="KW-0597">Phosphoprotein</keyword>
<evidence type="ECO:0000256" key="24">
    <source>
        <dbReference type="ARBA" id="ARBA00052337"/>
    </source>
</evidence>
<evidence type="ECO:0000256" key="33">
    <source>
        <dbReference type="ARBA" id="ARBA00052906"/>
    </source>
</evidence>
<reference evidence="43" key="1">
    <citation type="submission" date="2018-05" db="EMBL/GenBank/DDBJ databases">
        <authorList>
            <person name="Datahose"/>
        </authorList>
    </citation>
    <scope>NUCLEOTIDE SEQUENCE</scope>
</reference>
<organism evidence="43 44">
    <name type="scientific">Astatotilapia calliptera</name>
    <name type="common">Eastern happy</name>
    <name type="synonym">Chromis callipterus</name>
    <dbReference type="NCBI Taxonomy" id="8154"/>
    <lineage>
        <taxon>Eukaryota</taxon>
        <taxon>Metazoa</taxon>
        <taxon>Chordata</taxon>
        <taxon>Craniata</taxon>
        <taxon>Vertebrata</taxon>
        <taxon>Euteleostomi</taxon>
        <taxon>Actinopterygii</taxon>
        <taxon>Neopterygii</taxon>
        <taxon>Teleostei</taxon>
        <taxon>Neoteleostei</taxon>
        <taxon>Acanthomorphata</taxon>
        <taxon>Ovalentaria</taxon>
        <taxon>Cichlomorphae</taxon>
        <taxon>Cichliformes</taxon>
        <taxon>Cichlidae</taxon>
        <taxon>African cichlids</taxon>
        <taxon>Pseudocrenilabrinae</taxon>
        <taxon>Haplochromini</taxon>
        <taxon>Astatotilapia</taxon>
    </lineage>
</organism>
<keyword evidence="41" id="KW-1133">Transmembrane helix</keyword>
<keyword evidence="41" id="KW-0472">Membrane</keyword>
<dbReference type="InterPro" id="IPR020556">
    <property type="entry name" value="Amidase_CS"/>
</dbReference>
<feature type="binding site" evidence="39">
    <location>
        <begin position="250"/>
        <end position="253"/>
    </location>
    <ligand>
        <name>substrate</name>
    </ligand>
</feature>
<comment type="catalytic activity">
    <reaction evidence="1">
        <text>(9Z)-octadecenamide + H2O = (9Z)-octadecenoate + NH4(+)</text>
        <dbReference type="Rhea" id="RHEA:26506"/>
        <dbReference type="ChEBI" id="CHEBI:15377"/>
        <dbReference type="ChEBI" id="CHEBI:28938"/>
        <dbReference type="ChEBI" id="CHEBI:30823"/>
        <dbReference type="ChEBI" id="CHEBI:116314"/>
        <dbReference type="EC" id="3.5.1.99"/>
    </reaction>
    <physiologicalReaction direction="left-to-right" evidence="1">
        <dbReference type="Rhea" id="RHEA:26507"/>
    </physiologicalReaction>
</comment>
<evidence type="ECO:0000256" key="4">
    <source>
        <dbReference type="ARBA" id="ARBA00022553"/>
    </source>
</evidence>
<evidence type="ECO:0000256" key="32">
    <source>
        <dbReference type="ARBA" id="ARBA00052857"/>
    </source>
</evidence>
<comment type="catalytic activity">
    <reaction evidence="12">
        <text>N-(5Z,8Z,11Z,14Z-eicosatetraenoyl)-L-serine + H2O = (5Z,8Z,11Z,14Z)-eicosatetraenoate + L-serine</text>
        <dbReference type="Rhea" id="RHEA:64116"/>
        <dbReference type="ChEBI" id="CHEBI:15377"/>
        <dbReference type="ChEBI" id="CHEBI:32395"/>
        <dbReference type="ChEBI" id="CHEBI:33384"/>
        <dbReference type="ChEBI" id="CHEBI:149697"/>
    </reaction>
    <physiologicalReaction direction="left-to-right" evidence="12">
        <dbReference type="Rhea" id="RHEA:64117"/>
    </physiologicalReaction>
</comment>
<dbReference type="AlphaFoldDB" id="A0A3P8R1T4"/>
<evidence type="ECO:0000313" key="43">
    <source>
        <dbReference type="Ensembl" id="ENSACLP00000035910.2"/>
    </source>
</evidence>
<accession>A0A3P8R1T4</accession>
<evidence type="ECO:0000256" key="38">
    <source>
        <dbReference type="PIRSR" id="PIRSR001221-1"/>
    </source>
</evidence>
<evidence type="ECO:0000256" key="35">
    <source>
        <dbReference type="ARBA" id="ARBA00077111"/>
    </source>
</evidence>
<keyword evidence="44" id="KW-1185">Reference proteome</keyword>
<dbReference type="PROSITE" id="PS00571">
    <property type="entry name" value="AMIDASES"/>
    <property type="match status" value="1"/>
</dbReference>
<feature type="domain" description="Amidase" evidence="42">
    <location>
        <begin position="109"/>
        <end position="403"/>
    </location>
</feature>
<comment type="catalytic activity">
    <reaction evidence="33">
        <text>(15Z)-tetracosenamide + H2O = (15Z)-tetracosenoate + NH4(+)</text>
        <dbReference type="Rhea" id="RHEA:63028"/>
        <dbReference type="ChEBI" id="CHEBI:15377"/>
        <dbReference type="ChEBI" id="CHEBI:28938"/>
        <dbReference type="ChEBI" id="CHEBI:32392"/>
        <dbReference type="ChEBI" id="CHEBI:146166"/>
    </reaction>
    <physiologicalReaction direction="left-to-right" evidence="33">
        <dbReference type="Rhea" id="RHEA:63029"/>
    </physiologicalReaction>
</comment>
<dbReference type="SUPFAM" id="SSF75304">
    <property type="entry name" value="Amidase signature (AS) enzymes"/>
    <property type="match status" value="1"/>
</dbReference>
<evidence type="ECO:0000256" key="17">
    <source>
        <dbReference type="ARBA" id="ARBA00051200"/>
    </source>
</evidence>
<comment type="catalytic activity">
    <reaction evidence="17">
        <text>(5Z,8Z,11Z,14Z)-eicosatetraenamide + H2O = (5Z,8Z,11Z,14Z)-eicosatetraenoate + NH4(+)</text>
        <dbReference type="Rhea" id="RHEA:63016"/>
        <dbReference type="ChEBI" id="CHEBI:15377"/>
        <dbReference type="ChEBI" id="CHEBI:28938"/>
        <dbReference type="ChEBI" id="CHEBI:32395"/>
        <dbReference type="ChEBI" id="CHEBI:137830"/>
    </reaction>
    <physiologicalReaction direction="left-to-right" evidence="17">
        <dbReference type="Rhea" id="RHEA:63017"/>
    </physiologicalReaction>
</comment>
<dbReference type="InterPro" id="IPR052096">
    <property type="entry name" value="Endocannabinoid_amidase"/>
</dbReference>
<feature type="binding site" evidence="39">
    <location>
        <position position="229"/>
    </location>
    <ligand>
        <name>substrate</name>
    </ligand>
</feature>
<comment type="catalytic activity">
    <reaction evidence="18">
        <text>(11Z)-eicosenamide + H2O = (11Z)-eicosenoate + NH4(+)</text>
        <dbReference type="Rhea" id="RHEA:63120"/>
        <dbReference type="ChEBI" id="CHEBI:15377"/>
        <dbReference type="ChEBI" id="CHEBI:28938"/>
        <dbReference type="ChEBI" id="CHEBI:32426"/>
        <dbReference type="ChEBI" id="CHEBI:146167"/>
    </reaction>
    <physiologicalReaction direction="left-to-right" evidence="18">
        <dbReference type="Rhea" id="RHEA:63121"/>
    </physiologicalReaction>
</comment>
<feature type="domain" description="Amidase" evidence="42">
    <location>
        <begin position="404"/>
        <end position="499"/>
    </location>
</feature>
<comment type="catalytic activity">
    <reaction evidence="21">
        <text>N-tetracosanoyl-taurine + H2O = tetracosanoate + taurine</text>
        <dbReference type="Rhea" id="RHEA:63140"/>
        <dbReference type="ChEBI" id="CHEBI:15377"/>
        <dbReference type="ChEBI" id="CHEBI:31014"/>
        <dbReference type="ChEBI" id="CHEBI:132049"/>
        <dbReference type="ChEBI" id="CHEBI:507393"/>
    </reaction>
    <physiologicalReaction direction="left-to-right" evidence="21">
        <dbReference type="Rhea" id="RHEA:63141"/>
    </physiologicalReaction>
</comment>
<dbReference type="GO" id="GO:0004040">
    <property type="term" value="F:amidase activity"/>
    <property type="evidence" value="ECO:0007669"/>
    <property type="project" value="TreeGrafter"/>
</dbReference>
<dbReference type="PANTHER" id="PTHR45847">
    <property type="entry name" value="FATTY ACID AMIDE HYDROLASE"/>
    <property type="match status" value="1"/>
</dbReference>
<evidence type="ECO:0000256" key="7">
    <source>
        <dbReference type="ARBA" id="ARBA00023098"/>
    </source>
</evidence>
<dbReference type="GO" id="GO:0017064">
    <property type="term" value="F:fatty acid amide hydrolase activity"/>
    <property type="evidence" value="ECO:0007669"/>
    <property type="project" value="UniProtKB-EC"/>
</dbReference>
<proteinExistence type="inferred from homology"/>
<evidence type="ECO:0000256" key="9">
    <source>
        <dbReference type="ARBA" id="ARBA00047476"/>
    </source>
</evidence>
<comment type="catalytic activity">
    <reaction evidence="23">
        <text>N-(9Z-octadecenoyl)-taurine + H2O = taurine + (9Z)-octadecenoate</text>
        <dbReference type="Rhea" id="RHEA:63148"/>
        <dbReference type="ChEBI" id="CHEBI:15377"/>
        <dbReference type="ChEBI" id="CHEBI:30823"/>
        <dbReference type="ChEBI" id="CHEBI:146191"/>
        <dbReference type="ChEBI" id="CHEBI:507393"/>
    </reaction>
    <physiologicalReaction direction="left-to-right" evidence="23">
        <dbReference type="Rhea" id="RHEA:63149"/>
    </physiologicalReaction>
</comment>
<dbReference type="Ensembl" id="ENSACLT00000036759.2">
    <property type="protein sequence ID" value="ENSACLP00000035910.2"/>
    <property type="gene ID" value="ENSACLG00000029754.1"/>
</dbReference>
<comment type="catalytic activity">
    <reaction evidence="30">
        <text>N-(5Z,8Z,11Z,14Z)-eicosatetraenoyl-glycine + H2O = (5Z,8Z,11Z,14Z)-eicosatetraenoate + glycine</text>
        <dbReference type="Rhea" id="RHEA:64108"/>
        <dbReference type="ChEBI" id="CHEBI:15377"/>
        <dbReference type="ChEBI" id="CHEBI:32395"/>
        <dbReference type="ChEBI" id="CHEBI:57305"/>
        <dbReference type="ChEBI" id="CHEBI:59002"/>
    </reaction>
    <physiologicalReaction direction="left-to-right" evidence="30">
        <dbReference type="Rhea" id="RHEA:64109"/>
    </physiologicalReaction>
</comment>
<comment type="catalytic activity">
    <reaction evidence="31">
        <text>(11Z,14Z,17Z)-eicosatrienamide + H2O = (11Z,14Z,17Z)-eicosatrienoate + NH4(+)</text>
        <dbReference type="Rhea" id="RHEA:63000"/>
        <dbReference type="ChEBI" id="CHEBI:15377"/>
        <dbReference type="ChEBI" id="CHEBI:28938"/>
        <dbReference type="ChEBI" id="CHEBI:77223"/>
        <dbReference type="ChEBI" id="CHEBI:146164"/>
    </reaction>
    <physiologicalReaction direction="left-to-right" evidence="31">
        <dbReference type="Rhea" id="RHEA:63001"/>
    </physiologicalReaction>
</comment>
<evidence type="ECO:0000256" key="28">
    <source>
        <dbReference type="ARBA" id="ARBA00052514"/>
    </source>
</evidence>
<dbReference type="PANTHER" id="PTHR45847:SF6">
    <property type="entry name" value="FATTY ACID AMIDE HYDROLASE"/>
    <property type="match status" value="1"/>
</dbReference>
<dbReference type="Pfam" id="PF01425">
    <property type="entry name" value="Amidase"/>
    <property type="match status" value="2"/>
</dbReference>
<evidence type="ECO:0000256" key="20">
    <source>
        <dbReference type="ARBA" id="ARBA00051454"/>
    </source>
</evidence>
<comment type="catalytic activity">
    <reaction evidence="26">
        <text>N-docosanoyl-ethanolamine + H2O = docosanoate + ethanolamine</text>
        <dbReference type="Rhea" id="RHEA:63128"/>
        <dbReference type="ChEBI" id="CHEBI:15377"/>
        <dbReference type="ChEBI" id="CHEBI:23858"/>
        <dbReference type="ChEBI" id="CHEBI:57603"/>
        <dbReference type="ChEBI" id="CHEBI:146186"/>
    </reaction>
    <physiologicalReaction direction="left-to-right" evidence="26">
        <dbReference type="Rhea" id="RHEA:63129"/>
    </physiologicalReaction>
</comment>
<sequence length="514" mass="56028">MQALQNIQDFLKGVKMDSQRAALLTGVVCAVGSVVVLVKKISSHRKAEEKIRRAKNRRDESLQRGEQAVLRYKELHPTTDSSFILGLSLSEVTKQLKEGSLTPEDVFYSYMEKTLTVNQKLNCCTEILLESLDQLTTVGSNKDGLLYGVPVSIKENIAFKNHDCSCGVVINLDQPAEKDSVLVQVLKKQGAIPFVKTNLPQALLSYDCSNPIYGQTVNPHNPQKTSGGSSGGEGALIGGGGSLLGIGTDIGGSIRIPASFCGICGFKPTAGRLSSQGVRPIYRGQKTVSSSPGPMARDVDSLALCMQALLCDHMFSLDPTVPPLPFNMEIYRSSKPLRIGYLESDGYTHPSPSMARGVREVKALLEQAGHTFVPYCPLKMDEIVPELWLRGLLADGTTTLLQKLSCNIDVLLCPVIGPAYNFLYCGKTSVNTNYTFVYNLLNFPAGVVTVSTVTAEDEEEFEHYPDKFDKVLKEAVTGGEGLPVAVQCVALPWQDELCLRLMKEVEQLVKESKK</sequence>
<feature type="coiled-coil region" evidence="40">
    <location>
        <begin position="37"/>
        <end position="64"/>
    </location>
</feature>
<evidence type="ECO:0000256" key="8">
    <source>
        <dbReference type="ARBA" id="ARBA00047450"/>
    </source>
</evidence>
<evidence type="ECO:0000256" key="2">
    <source>
        <dbReference type="ARBA" id="ARBA00009199"/>
    </source>
</evidence>
<evidence type="ECO:0000256" key="25">
    <source>
        <dbReference type="ARBA" id="ARBA00052426"/>
    </source>
</evidence>
<evidence type="ECO:0000256" key="27">
    <source>
        <dbReference type="ARBA" id="ARBA00052512"/>
    </source>
</evidence>
<comment type="catalytic activity">
    <reaction evidence="8">
        <text>(9Z)-octadecenoate + glycine = N-(9Z-octadecenoyl)glycine + H2O</text>
        <dbReference type="Rhea" id="RHEA:51316"/>
        <dbReference type="ChEBI" id="CHEBI:15377"/>
        <dbReference type="ChEBI" id="CHEBI:30823"/>
        <dbReference type="ChEBI" id="CHEBI:57305"/>
        <dbReference type="ChEBI" id="CHEBI:133992"/>
    </reaction>
    <physiologicalReaction direction="right-to-left" evidence="8">
        <dbReference type="Rhea" id="RHEA:51318"/>
    </physiologicalReaction>
</comment>
<evidence type="ECO:0000256" key="37">
    <source>
        <dbReference type="ARBA" id="ARBA00077216"/>
    </source>
</evidence>
<dbReference type="PIRSF" id="PIRSF001221">
    <property type="entry name" value="Amidase_fungi"/>
    <property type="match status" value="1"/>
</dbReference>
<comment type="catalytic activity">
    <reaction evidence="32">
        <text>(8Z,11Z,14Z)-eicosatrienamide + H2O = (8Z,11Z,14Z)-eicosatrienoate + NH4(+)</text>
        <dbReference type="Rhea" id="RHEA:62996"/>
        <dbReference type="ChEBI" id="CHEBI:15377"/>
        <dbReference type="ChEBI" id="CHEBI:28938"/>
        <dbReference type="ChEBI" id="CHEBI:71589"/>
        <dbReference type="ChEBI" id="CHEBI:146163"/>
    </reaction>
    <physiologicalReaction direction="left-to-right" evidence="32">
        <dbReference type="Rhea" id="RHEA:62997"/>
    </physiologicalReaction>
</comment>
<dbReference type="EC" id="3.5.1.99" evidence="3"/>
<dbReference type="InterPro" id="IPR036928">
    <property type="entry name" value="AS_sf"/>
</dbReference>
<comment type="catalytic activity">
    <reaction evidence="27">
        <text>(6Z)-octadecenamide + H2O = (6Z)-octadecenoate + NH4(+)</text>
        <dbReference type="Rhea" id="RHEA:63008"/>
        <dbReference type="ChEBI" id="CHEBI:15377"/>
        <dbReference type="ChEBI" id="CHEBI:28938"/>
        <dbReference type="ChEBI" id="CHEBI:32375"/>
        <dbReference type="ChEBI" id="CHEBI:146168"/>
    </reaction>
    <physiologicalReaction direction="left-to-right" evidence="27">
        <dbReference type="Rhea" id="RHEA:63009"/>
    </physiologicalReaction>
</comment>
<keyword evidence="7" id="KW-0443">Lipid metabolism</keyword>
<evidence type="ECO:0000256" key="22">
    <source>
        <dbReference type="ARBA" id="ARBA00051914"/>
    </source>
</evidence>
<comment type="catalytic activity">
    <reaction evidence="22">
        <text>N-docosanoyl-taurine + H2O = docosanoate + taurine</text>
        <dbReference type="Rhea" id="RHEA:63156"/>
        <dbReference type="ChEBI" id="CHEBI:15377"/>
        <dbReference type="ChEBI" id="CHEBI:23858"/>
        <dbReference type="ChEBI" id="CHEBI:146196"/>
        <dbReference type="ChEBI" id="CHEBI:507393"/>
    </reaction>
    <physiologicalReaction direction="left-to-right" evidence="22">
        <dbReference type="Rhea" id="RHEA:63157"/>
    </physiologicalReaction>
</comment>
<dbReference type="STRING" id="8154.ENSACLP00000035910"/>
<evidence type="ECO:0000256" key="15">
    <source>
        <dbReference type="ARBA" id="ARBA00050766"/>
    </source>
</evidence>
<evidence type="ECO:0000256" key="34">
    <source>
        <dbReference type="ARBA" id="ARBA00073178"/>
    </source>
</evidence>
<evidence type="ECO:0000256" key="40">
    <source>
        <dbReference type="SAM" id="Coils"/>
    </source>
</evidence>
<evidence type="ECO:0000256" key="18">
    <source>
        <dbReference type="ARBA" id="ARBA00051311"/>
    </source>
</evidence>